<feature type="domain" description="DJ-1/PfpI" evidence="5">
    <location>
        <begin position="64"/>
        <end position="186"/>
    </location>
</feature>
<organism evidence="6 7">
    <name type="scientific">Pseudoxanthomonas putridarboris</name>
    <dbReference type="NCBI Taxonomy" id="752605"/>
    <lineage>
        <taxon>Bacteria</taxon>
        <taxon>Pseudomonadati</taxon>
        <taxon>Pseudomonadota</taxon>
        <taxon>Gammaproteobacteria</taxon>
        <taxon>Lysobacterales</taxon>
        <taxon>Lysobacteraceae</taxon>
        <taxon>Pseudoxanthomonas</taxon>
    </lineage>
</organism>
<dbReference type="Pfam" id="PF01965">
    <property type="entry name" value="DJ-1_PfpI"/>
    <property type="match status" value="1"/>
</dbReference>
<evidence type="ECO:0000256" key="4">
    <source>
        <dbReference type="SAM" id="SignalP"/>
    </source>
</evidence>
<feature type="signal peptide" evidence="4">
    <location>
        <begin position="1"/>
        <end position="29"/>
    </location>
</feature>
<dbReference type="Proteomes" id="UP001459204">
    <property type="component" value="Unassembled WGS sequence"/>
</dbReference>
<evidence type="ECO:0000313" key="7">
    <source>
        <dbReference type="Proteomes" id="UP001459204"/>
    </source>
</evidence>
<dbReference type="EMBL" id="JBBWWT010000003">
    <property type="protein sequence ID" value="MEL1264480.1"/>
    <property type="molecule type" value="Genomic_DNA"/>
</dbReference>
<evidence type="ECO:0000256" key="2">
    <source>
        <dbReference type="ARBA" id="ARBA00023239"/>
    </source>
</evidence>
<gene>
    <name evidence="6" type="ORF">AAD027_08875</name>
</gene>
<evidence type="ECO:0000313" key="6">
    <source>
        <dbReference type="EMBL" id="MEL1264480.1"/>
    </source>
</evidence>
<evidence type="ECO:0000259" key="5">
    <source>
        <dbReference type="Pfam" id="PF01965"/>
    </source>
</evidence>
<proteinExistence type="inferred from homology"/>
<dbReference type="CDD" id="cd03141">
    <property type="entry name" value="GATase1_Hsp31_like"/>
    <property type="match status" value="1"/>
</dbReference>
<dbReference type="InterPro" id="IPR050325">
    <property type="entry name" value="Prot/Nucl_acid_deglycase"/>
</dbReference>
<dbReference type="RefSeq" id="WP_341725660.1">
    <property type="nucleotide sequence ID" value="NZ_JBBWWT010000003.1"/>
</dbReference>
<protein>
    <submittedName>
        <fullName evidence="6">Type 1 glutamine amidotransferase domain-containing protein</fullName>
    </submittedName>
</protein>
<name>A0ABU9IZS5_9GAMM</name>
<dbReference type="InterPro" id="IPR029062">
    <property type="entry name" value="Class_I_gatase-like"/>
</dbReference>
<keyword evidence="1" id="KW-0346">Stress response</keyword>
<comment type="caution">
    <text evidence="6">The sequence shown here is derived from an EMBL/GenBank/DDBJ whole genome shotgun (WGS) entry which is preliminary data.</text>
</comment>
<dbReference type="PANTHER" id="PTHR48094:SF11">
    <property type="entry name" value="GLUTATHIONE-INDEPENDENT GLYOXALASE HSP31-RELATED"/>
    <property type="match status" value="1"/>
</dbReference>
<dbReference type="SUPFAM" id="SSF52317">
    <property type="entry name" value="Class I glutamine amidotransferase-like"/>
    <property type="match status" value="1"/>
</dbReference>
<keyword evidence="6" id="KW-0315">Glutamine amidotransferase</keyword>
<reference evidence="6 7" key="1">
    <citation type="submission" date="2024-04" db="EMBL/GenBank/DDBJ databases">
        <title>Draft genome sequence of Pseudoxanthomonas putridarboris WD12.</title>
        <authorList>
            <person name="Oh J."/>
        </authorList>
    </citation>
    <scope>NUCLEOTIDE SEQUENCE [LARGE SCALE GENOMIC DNA]</scope>
    <source>
        <strain evidence="6 7">WD12</strain>
    </source>
</reference>
<keyword evidence="4" id="KW-0732">Signal</keyword>
<accession>A0ABU9IZS5</accession>
<keyword evidence="2" id="KW-0456">Lyase</keyword>
<dbReference type="InterPro" id="IPR002818">
    <property type="entry name" value="DJ-1/PfpI"/>
</dbReference>
<evidence type="ECO:0000256" key="1">
    <source>
        <dbReference type="ARBA" id="ARBA00023016"/>
    </source>
</evidence>
<dbReference type="Gene3D" id="3.40.50.880">
    <property type="match status" value="1"/>
</dbReference>
<comment type="similarity">
    <text evidence="3">Belongs to the peptidase C56 family. HSP31-like subfamily.</text>
</comment>
<keyword evidence="7" id="KW-1185">Reference proteome</keyword>
<evidence type="ECO:0000256" key="3">
    <source>
        <dbReference type="ARBA" id="ARBA00038493"/>
    </source>
</evidence>
<sequence length="306" mass="32220">MPNLITPMRRLAAALLAFAALGAAPSAFSADDTGNGRVLIIASAADTLELRAGKRISTGTYLNELAIPAKAIIAAGYDIVLATPTGTKPVIDARSRQASHFGGDEVALHEAEEFFATHPAMQQSRSLRAVKDAGLDEYAAVFVPGGHAPITDLARDADFGAILRHFHERAKPTALLCHAPIALIASVPYPAAFHTAMEAGNAPGAAQAAKGWPYAGYRMTVFSNEEEQGVETRTFQGRLKFYAVDALEAAGGRVTTASKPFEPNVVHDRELITGQNPRSDHALAAALVAALEAQTPQISSTDSDAR</sequence>
<feature type="chain" id="PRO_5045216067" evidence="4">
    <location>
        <begin position="30"/>
        <end position="306"/>
    </location>
</feature>
<dbReference type="PANTHER" id="PTHR48094">
    <property type="entry name" value="PROTEIN/NUCLEIC ACID DEGLYCASE DJ-1-RELATED"/>
    <property type="match status" value="1"/>
</dbReference>